<accession>A0A0E9UF33</accession>
<sequence>MVVCDILTLATLNCR</sequence>
<organism evidence="1">
    <name type="scientific">Anguilla anguilla</name>
    <name type="common">European freshwater eel</name>
    <name type="synonym">Muraena anguilla</name>
    <dbReference type="NCBI Taxonomy" id="7936"/>
    <lineage>
        <taxon>Eukaryota</taxon>
        <taxon>Metazoa</taxon>
        <taxon>Chordata</taxon>
        <taxon>Craniata</taxon>
        <taxon>Vertebrata</taxon>
        <taxon>Euteleostomi</taxon>
        <taxon>Actinopterygii</taxon>
        <taxon>Neopterygii</taxon>
        <taxon>Teleostei</taxon>
        <taxon>Anguilliformes</taxon>
        <taxon>Anguillidae</taxon>
        <taxon>Anguilla</taxon>
    </lineage>
</organism>
<reference evidence="1" key="1">
    <citation type="submission" date="2014-11" db="EMBL/GenBank/DDBJ databases">
        <authorList>
            <person name="Amaro Gonzalez C."/>
        </authorList>
    </citation>
    <scope>NUCLEOTIDE SEQUENCE</scope>
</reference>
<protein>
    <submittedName>
        <fullName evidence="1">Uncharacterized protein</fullName>
    </submittedName>
</protein>
<dbReference type="EMBL" id="GBXM01045009">
    <property type="protein sequence ID" value="JAH63568.1"/>
    <property type="molecule type" value="Transcribed_RNA"/>
</dbReference>
<evidence type="ECO:0000313" key="1">
    <source>
        <dbReference type="EMBL" id="JAH63568.1"/>
    </source>
</evidence>
<reference evidence="1" key="2">
    <citation type="journal article" date="2015" name="Fish Shellfish Immunol.">
        <title>Early steps in the European eel (Anguilla anguilla)-Vibrio vulnificus interaction in the gills: Role of the RtxA13 toxin.</title>
        <authorList>
            <person name="Callol A."/>
            <person name="Pajuelo D."/>
            <person name="Ebbesson L."/>
            <person name="Teles M."/>
            <person name="MacKenzie S."/>
            <person name="Amaro C."/>
        </authorList>
    </citation>
    <scope>NUCLEOTIDE SEQUENCE</scope>
</reference>
<proteinExistence type="predicted"/>
<name>A0A0E9UF33_ANGAN</name>